<comment type="caution">
    <text evidence="1">The sequence shown here is derived from an EMBL/GenBank/DDBJ whole genome shotgun (WGS) entry which is preliminary data.</text>
</comment>
<protein>
    <submittedName>
        <fullName evidence="1">Uncharacterized protein</fullName>
    </submittedName>
</protein>
<name>A0A7X6KVN2_9CELL</name>
<evidence type="ECO:0000313" key="1">
    <source>
        <dbReference type="EMBL" id="NKY23121.1"/>
    </source>
</evidence>
<proteinExistence type="predicted"/>
<dbReference type="AlphaFoldDB" id="A0A7X6KVN2"/>
<reference evidence="1 2" key="1">
    <citation type="submission" date="2020-04" db="EMBL/GenBank/DDBJ databases">
        <title>MicrobeNet Type strains.</title>
        <authorList>
            <person name="Nicholson A.C."/>
        </authorList>
    </citation>
    <scope>NUCLEOTIDE SEQUENCE [LARGE SCALE GENOMIC DNA]</scope>
    <source>
        <strain evidence="1 2">ATCC BAA-788</strain>
    </source>
</reference>
<sequence>MTRGHVTAAGENDVMRVLRWMFDHDLMRPGAVGGAGFEDWPGGPEIWLQRAEHELVERGWEPTLDCFWLRLTERGREYAERIDPAPNLD</sequence>
<organism evidence="1 2">
    <name type="scientific">Cellulomonas denverensis</name>
    <dbReference type="NCBI Taxonomy" id="264297"/>
    <lineage>
        <taxon>Bacteria</taxon>
        <taxon>Bacillati</taxon>
        <taxon>Actinomycetota</taxon>
        <taxon>Actinomycetes</taxon>
        <taxon>Micrococcales</taxon>
        <taxon>Cellulomonadaceae</taxon>
        <taxon>Cellulomonas</taxon>
    </lineage>
</organism>
<keyword evidence="2" id="KW-1185">Reference proteome</keyword>
<dbReference type="RefSeq" id="WP_168630236.1">
    <property type="nucleotide sequence ID" value="NZ_BONL01000001.1"/>
</dbReference>
<accession>A0A7X6KVN2</accession>
<dbReference type="EMBL" id="JAAXOX010000004">
    <property type="protein sequence ID" value="NKY23121.1"/>
    <property type="molecule type" value="Genomic_DNA"/>
</dbReference>
<dbReference type="Proteomes" id="UP000581206">
    <property type="component" value="Unassembled WGS sequence"/>
</dbReference>
<gene>
    <name evidence="1" type="ORF">HGA03_10650</name>
</gene>
<evidence type="ECO:0000313" key="2">
    <source>
        <dbReference type="Proteomes" id="UP000581206"/>
    </source>
</evidence>